<dbReference type="STRING" id="1664069.BGLY_4476"/>
<evidence type="ECO:0000313" key="3">
    <source>
        <dbReference type="EMBL" id="KRT90095.1"/>
    </source>
</evidence>
<reference evidence="3 5" key="1">
    <citation type="journal article" date="2015" name="Int. J. Syst. Evol. Microbiol.">
        <title>Bacillus glycinifermentans sp. nov., isolated from fermented soybean paste.</title>
        <authorList>
            <person name="Kim S.J."/>
            <person name="Dunlap C.A."/>
            <person name="Kwon S.W."/>
            <person name="Rooney A.P."/>
        </authorList>
    </citation>
    <scope>NUCLEOTIDE SEQUENCE [LARGE SCALE GENOMIC DNA]</scope>
    <source>
        <strain evidence="3 5">GO-13</strain>
    </source>
</reference>
<dbReference type="InterPro" id="IPR052529">
    <property type="entry name" value="Bact_Transport_Assoc"/>
</dbReference>
<dbReference type="Proteomes" id="UP000036168">
    <property type="component" value="Unassembled WGS sequence"/>
</dbReference>
<dbReference type="EMBL" id="JARRTL010000006">
    <property type="protein sequence ID" value="MEC0483779.1"/>
    <property type="molecule type" value="Genomic_DNA"/>
</dbReference>
<feature type="transmembrane region" description="Helical" evidence="1">
    <location>
        <begin position="20"/>
        <end position="38"/>
    </location>
</feature>
<organism evidence="3 5">
    <name type="scientific">Bacillus glycinifermentans</name>
    <dbReference type="NCBI Taxonomy" id="1664069"/>
    <lineage>
        <taxon>Bacteria</taxon>
        <taxon>Bacillati</taxon>
        <taxon>Bacillota</taxon>
        <taxon>Bacilli</taxon>
        <taxon>Bacillales</taxon>
        <taxon>Bacillaceae</taxon>
        <taxon>Bacillus</taxon>
    </lineage>
</organism>
<feature type="transmembrane region" description="Helical" evidence="1">
    <location>
        <begin position="58"/>
        <end position="75"/>
    </location>
</feature>
<dbReference type="AlphaFoldDB" id="A0A0T6BJN6"/>
<dbReference type="OrthoDB" id="9807744at2"/>
<feature type="transmembrane region" description="Helical" evidence="1">
    <location>
        <begin position="282"/>
        <end position="299"/>
    </location>
</feature>
<comment type="caution">
    <text evidence="3">The sequence shown here is derived from an EMBL/GenBank/DDBJ whole genome shotgun (WGS) entry which is preliminary data.</text>
</comment>
<accession>A0A0T6BJN6</accession>
<evidence type="ECO:0000313" key="6">
    <source>
        <dbReference type="Proteomes" id="UP001341297"/>
    </source>
</evidence>
<feature type="transmembrane region" description="Helical" evidence="1">
    <location>
        <begin position="319"/>
        <end position="338"/>
    </location>
</feature>
<dbReference type="EMBL" id="LECW02000045">
    <property type="protein sequence ID" value="KRT90095.1"/>
    <property type="molecule type" value="Genomic_DNA"/>
</dbReference>
<dbReference type="RefSeq" id="WP_053071239.1">
    <property type="nucleotide sequence ID" value="NZ_CP023481.1"/>
</dbReference>
<evidence type="ECO:0000256" key="1">
    <source>
        <dbReference type="SAM" id="Phobius"/>
    </source>
</evidence>
<gene>
    <name evidence="3" type="ORF">AB447_205810</name>
    <name evidence="4" type="ORF">P8828_02795</name>
</gene>
<keyword evidence="1" id="KW-1133">Transmembrane helix</keyword>
<dbReference type="PANTHER" id="PTHR30590">
    <property type="entry name" value="INNER MEMBRANE PROTEIN"/>
    <property type="match status" value="1"/>
</dbReference>
<feature type="transmembrane region" description="Helical" evidence="1">
    <location>
        <begin position="142"/>
        <end position="163"/>
    </location>
</feature>
<keyword evidence="1" id="KW-0472">Membrane</keyword>
<evidence type="ECO:0000313" key="5">
    <source>
        <dbReference type="Proteomes" id="UP000036168"/>
    </source>
</evidence>
<protein>
    <submittedName>
        <fullName evidence="4">DUF418 domain-containing protein</fullName>
    </submittedName>
</protein>
<name>A0A0T6BJN6_9BACI</name>
<evidence type="ECO:0000259" key="2">
    <source>
        <dbReference type="Pfam" id="PF04235"/>
    </source>
</evidence>
<feature type="transmembrane region" description="Helical" evidence="1">
    <location>
        <begin position="344"/>
        <end position="368"/>
    </location>
</feature>
<proteinExistence type="predicted"/>
<reference evidence="3" key="2">
    <citation type="submission" date="2015-10" db="EMBL/GenBank/DDBJ databases">
        <authorList>
            <person name="Gilbert D.G."/>
        </authorList>
    </citation>
    <scope>NUCLEOTIDE SEQUENCE</scope>
    <source>
        <strain evidence="3">GO-13</strain>
    </source>
</reference>
<feature type="transmembrane region" description="Helical" evidence="1">
    <location>
        <begin position="210"/>
        <end position="232"/>
    </location>
</feature>
<dbReference type="Pfam" id="PF04235">
    <property type="entry name" value="DUF418"/>
    <property type="match status" value="1"/>
</dbReference>
<feature type="domain" description="DUF418" evidence="2">
    <location>
        <begin position="233"/>
        <end position="387"/>
    </location>
</feature>
<evidence type="ECO:0000313" key="4">
    <source>
        <dbReference type="EMBL" id="MEC0483779.1"/>
    </source>
</evidence>
<feature type="transmembrane region" description="Helical" evidence="1">
    <location>
        <begin position="119"/>
        <end position="135"/>
    </location>
</feature>
<sequence>MNIQPLQSNRIVWLDQARGIALFGILLANMLLFQYGMWDDLSFKPLASYDHWAYEWTRIFAVGSFMPLFAFLFGYGMVLMKDRFAEKGIVKYRRVFFRRFLVLAVFGFLHGFLIWDGDILLSYGMIGMGLLFLFINRKPKTILIWAVSLFAVYILICFGSGGVEPSPGLTEFNGRTAEVMQSGSYWEIVSHRANAEVTLFDFDDSAPEGLPVMLIVLIAPVFTLSPFLFGLYAAKKKWLHQPRIYEKRIGKVFFVTLAIGIPFKALPIVWKDPFVYMLSEGVGPLALTFCYLTGIILLAQTKQGQRLLKPFGAVGRLSFTNYLMQSIIMTFIFYGYGLGLYGRLGVLAGIGIAVLFFLCQMAASMWWIKRFRMGPFEWLWRLGTYLKAPDFFKKNMTEGGRSVAK</sequence>
<dbReference type="PANTHER" id="PTHR30590:SF2">
    <property type="entry name" value="INNER MEMBRANE PROTEIN"/>
    <property type="match status" value="1"/>
</dbReference>
<keyword evidence="6" id="KW-1185">Reference proteome</keyword>
<reference evidence="4 6" key="3">
    <citation type="submission" date="2023-03" db="EMBL/GenBank/DDBJ databases">
        <title>Agriculturally important microbes genome sequencing.</title>
        <authorList>
            <person name="Dunlap C."/>
        </authorList>
    </citation>
    <scope>NUCLEOTIDE SEQUENCE [LARGE SCALE GENOMIC DNA]</scope>
    <source>
        <strain evidence="4 6">CBP-3203</strain>
    </source>
</reference>
<dbReference type="Proteomes" id="UP001341297">
    <property type="component" value="Unassembled WGS sequence"/>
</dbReference>
<feature type="transmembrane region" description="Helical" evidence="1">
    <location>
        <begin position="96"/>
        <end position="113"/>
    </location>
</feature>
<dbReference type="InterPro" id="IPR007349">
    <property type="entry name" value="DUF418"/>
</dbReference>
<keyword evidence="1" id="KW-0812">Transmembrane</keyword>
<feature type="transmembrane region" description="Helical" evidence="1">
    <location>
        <begin position="252"/>
        <end position="270"/>
    </location>
</feature>